<evidence type="ECO:0000256" key="1">
    <source>
        <dbReference type="SAM" id="Phobius"/>
    </source>
</evidence>
<dbReference type="STRING" id="229921.ADN01_07425"/>
<dbReference type="InterPro" id="IPR036280">
    <property type="entry name" value="Multihaem_cyt_sf"/>
</dbReference>
<dbReference type="SUPFAM" id="SSF48695">
    <property type="entry name" value="Multiheme cytochromes"/>
    <property type="match status" value="1"/>
</dbReference>
<dbReference type="CDD" id="cd08168">
    <property type="entry name" value="Cytochrom_C3"/>
    <property type="match status" value="1"/>
</dbReference>
<keyword evidence="1" id="KW-0812">Transmembrane</keyword>
<dbReference type="Gene3D" id="3.90.10.10">
    <property type="entry name" value="Cytochrome C3"/>
    <property type="match status" value="2"/>
</dbReference>
<evidence type="ECO:0000313" key="4">
    <source>
        <dbReference type="Proteomes" id="UP000050501"/>
    </source>
</evidence>
<dbReference type="Pfam" id="PF14522">
    <property type="entry name" value="Cytochrome_C7"/>
    <property type="match status" value="1"/>
</dbReference>
<dbReference type="RefSeq" id="WP_062418781.1">
    <property type="nucleotide sequence ID" value="NZ_DF967974.1"/>
</dbReference>
<feature type="transmembrane region" description="Helical" evidence="1">
    <location>
        <begin position="12"/>
        <end position="34"/>
    </location>
</feature>
<dbReference type="AlphaFoldDB" id="A0A0N8GQF4"/>
<dbReference type="InterPro" id="IPR029467">
    <property type="entry name" value="Cyt_c7-like"/>
</dbReference>
<evidence type="ECO:0000313" key="3">
    <source>
        <dbReference type="EMBL" id="KPL83546.1"/>
    </source>
</evidence>
<protein>
    <recommendedName>
        <fullName evidence="2">Cytochrome c7-like domain-containing protein</fullName>
    </recommendedName>
</protein>
<name>A0A0N8GQF4_9CHLR</name>
<keyword evidence="1" id="KW-0472">Membrane</keyword>
<dbReference type="Proteomes" id="UP000050501">
    <property type="component" value="Unassembled WGS sequence"/>
</dbReference>
<keyword evidence="4" id="KW-1185">Reference proteome</keyword>
<accession>A0A0N8GQF4</accession>
<dbReference type="PANTHER" id="PTHR39425:SF1">
    <property type="entry name" value="CYTOCHROME C7-LIKE DOMAIN-CONTAINING PROTEIN"/>
    <property type="match status" value="1"/>
</dbReference>
<gene>
    <name evidence="3" type="ORF">ADN01_07425</name>
</gene>
<organism evidence="3 4">
    <name type="scientific">Levilinea saccharolytica</name>
    <dbReference type="NCBI Taxonomy" id="229921"/>
    <lineage>
        <taxon>Bacteria</taxon>
        <taxon>Bacillati</taxon>
        <taxon>Chloroflexota</taxon>
        <taxon>Anaerolineae</taxon>
        <taxon>Anaerolineales</taxon>
        <taxon>Anaerolineaceae</taxon>
        <taxon>Levilinea</taxon>
    </lineage>
</organism>
<reference evidence="3 4" key="1">
    <citation type="submission" date="2015-07" db="EMBL/GenBank/DDBJ databases">
        <title>Genome sequence of Levilinea saccharolytica DSM 16555.</title>
        <authorList>
            <person name="Hemp J."/>
            <person name="Ward L.M."/>
            <person name="Pace L.A."/>
            <person name="Fischer W.W."/>
        </authorList>
    </citation>
    <scope>NUCLEOTIDE SEQUENCE [LARGE SCALE GENOMIC DNA]</scope>
    <source>
        <strain evidence="3 4">KIBI-1</strain>
    </source>
</reference>
<dbReference type="EMBL" id="LGCM01000029">
    <property type="protein sequence ID" value="KPL83546.1"/>
    <property type="molecule type" value="Genomic_DNA"/>
</dbReference>
<feature type="domain" description="Cytochrome c7-like" evidence="2">
    <location>
        <begin position="117"/>
        <end position="177"/>
    </location>
</feature>
<evidence type="ECO:0000259" key="2">
    <source>
        <dbReference type="Pfam" id="PF14522"/>
    </source>
</evidence>
<keyword evidence="1" id="KW-1133">Transmembrane helix</keyword>
<dbReference type="OrthoDB" id="9814800at2"/>
<comment type="caution">
    <text evidence="3">The sequence shown here is derived from an EMBL/GenBank/DDBJ whole genome shotgun (WGS) entry which is preliminary data.</text>
</comment>
<dbReference type="PANTHER" id="PTHR39425">
    <property type="entry name" value="LIPOPROTEIN CYTOCHROME C"/>
    <property type="match status" value="1"/>
</dbReference>
<sequence length="178" mass="19397">MDKVIALTKRPAFRIGVGLVLLVLLAGAGGGLYLTQTPPPQPIQFPHNLHVGIGAQCQYCHPGVAWGPTAGLPSISKCWGCHQQVQKKSPELEKLAAYVSRNEAVPWVPVAIQPDFVHFNHRPHVAAGVACESCHGDISKMTVAEPQPRQNMGWCLDCHKTMAPENFTRLSDCSICHY</sequence>
<proteinExistence type="predicted"/>